<evidence type="ECO:0000256" key="2">
    <source>
        <dbReference type="ARBA" id="ARBA00009809"/>
    </source>
</evidence>
<keyword evidence="5" id="KW-0378">Hydrolase</keyword>
<feature type="non-terminal residue" evidence="9">
    <location>
        <position position="1"/>
    </location>
</feature>
<evidence type="ECO:0000313" key="9">
    <source>
        <dbReference type="EMBL" id="PNX81277.1"/>
    </source>
</evidence>
<dbReference type="GO" id="GO:0004565">
    <property type="term" value="F:beta-galactosidase activity"/>
    <property type="evidence" value="ECO:0007669"/>
    <property type="project" value="UniProtKB-EC"/>
</dbReference>
<name>A0A2K3LRY6_TRIPR</name>
<dbReference type="Pfam" id="PF17834">
    <property type="entry name" value="GHD"/>
    <property type="match status" value="1"/>
</dbReference>
<dbReference type="InterPro" id="IPR041392">
    <property type="entry name" value="GHD"/>
</dbReference>
<dbReference type="InterPro" id="IPR001944">
    <property type="entry name" value="Glycoside_Hdrlase_35"/>
</dbReference>
<dbReference type="FunFam" id="2.60.120.260:FF:000142">
    <property type="entry name" value="Beta-galactosidase"/>
    <property type="match status" value="1"/>
</dbReference>
<comment type="caution">
    <text evidence="9">The sequence shown here is derived from an EMBL/GenBank/DDBJ whole genome shotgun (WGS) entry which is preliminary data.</text>
</comment>
<feature type="domain" description="Glycoside hydrolase 35 catalytic" evidence="7">
    <location>
        <begin position="1"/>
        <end position="159"/>
    </location>
</feature>
<sequence>IENEFGPQSKIQGASGQNYVNWAAKMAVEMGTGVPWIMCKEDDAPDPVINTCNGFYCDKFTPNRPYKPTMWTEAWSGWFTEFGGPTHKRPVQDLAFAVARFVTRGGSFVNYYMYHGGTNFGRTAGGPFVATSYDYDAPLDEYGLIRQPKYGHLKELHKAIKMCERALVSTDPIITSLGSSQQAHVYSTESGDCAAFLSNYDSKSPAKVLFNNMHYSLPPWSVSILPDCRNAVFNTAKIGVQTSQMQMLPTNTHMFSWESFDEDISSLDDSYSLSAPGLLEQINVTRDASDYLWYITR</sequence>
<evidence type="ECO:0000256" key="6">
    <source>
        <dbReference type="ARBA" id="ARBA00023295"/>
    </source>
</evidence>
<dbReference type="EC" id="3.2.1.23" evidence="3"/>
<proteinExistence type="inferred from homology"/>
<evidence type="ECO:0000256" key="4">
    <source>
        <dbReference type="ARBA" id="ARBA00022729"/>
    </source>
</evidence>
<dbReference type="AlphaFoldDB" id="A0A2K3LRY6"/>
<protein>
    <recommendedName>
        <fullName evidence="3">beta-galactosidase</fullName>
        <ecNumber evidence="3">3.2.1.23</ecNumber>
    </recommendedName>
</protein>
<dbReference type="SUPFAM" id="SSF49785">
    <property type="entry name" value="Galactose-binding domain-like"/>
    <property type="match status" value="1"/>
</dbReference>
<dbReference type="InterPro" id="IPR008979">
    <property type="entry name" value="Galactose-bd-like_sf"/>
</dbReference>
<evidence type="ECO:0000256" key="5">
    <source>
        <dbReference type="ARBA" id="ARBA00022801"/>
    </source>
</evidence>
<comment type="catalytic activity">
    <reaction evidence="1">
        <text>Hydrolysis of terminal non-reducing beta-D-galactose residues in beta-D-galactosides.</text>
        <dbReference type="EC" id="3.2.1.23"/>
    </reaction>
</comment>
<dbReference type="GO" id="GO:0005975">
    <property type="term" value="P:carbohydrate metabolic process"/>
    <property type="evidence" value="ECO:0007669"/>
    <property type="project" value="InterPro"/>
</dbReference>
<comment type="similarity">
    <text evidence="2">Belongs to the glycosyl hydrolase 35 family.</text>
</comment>
<dbReference type="PRINTS" id="PR00742">
    <property type="entry name" value="GLHYDRLASE35"/>
</dbReference>
<dbReference type="InterPro" id="IPR031330">
    <property type="entry name" value="Gly_Hdrlase_35_cat"/>
</dbReference>
<accession>A0A2K3LRY6</accession>
<reference evidence="9 10" key="1">
    <citation type="journal article" date="2014" name="Am. J. Bot.">
        <title>Genome assembly and annotation for red clover (Trifolium pratense; Fabaceae).</title>
        <authorList>
            <person name="Istvanek J."/>
            <person name="Jaros M."/>
            <person name="Krenek A."/>
            <person name="Repkova J."/>
        </authorList>
    </citation>
    <scope>NUCLEOTIDE SEQUENCE [LARGE SCALE GENOMIC DNA]</scope>
    <source>
        <strain evidence="10">cv. Tatra</strain>
        <tissue evidence="9">Young leaves</tissue>
    </source>
</reference>
<evidence type="ECO:0000313" key="10">
    <source>
        <dbReference type="Proteomes" id="UP000236291"/>
    </source>
</evidence>
<dbReference type="Proteomes" id="UP000236291">
    <property type="component" value="Unassembled WGS sequence"/>
</dbReference>
<dbReference type="SUPFAM" id="SSF51445">
    <property type="entry name" value="(Trans)glycosidases"/>
    <property type="match status" value="1"/>
</dbReference>
<keyword evidence="6" id="KW-0326">Glycosidase</keyword>
<dbReference type="STRING" id="57577.A0A2K3LRY6"/>
<feature type="domain" description="Beta-galactosidase beta-sandwich" evidence="8">
    <location>
        <begin position="182"/>
        <end position="238"/>
    </location>
</feature>
<evidence type="ECO:0000256" key="1">
    <source>
        <dbReference type="ARBA" id="ARBA00001412"/>
    </source>
</evidence>
<gene>
    <name evidence="9" type="ORF">L195_g037295</name>
</gene>
<dbReference type="Pfam" id="PF01301">
    <property type="entry name" value="Glyco_hydro_35"/>
    <property type="match status" value="1"/>
</dbReference>
<dbReference type="Gene3D" id="3.20.20.80">
    <property type="entry name" value="Glycosidases"/>
    <property type="match status" value="1"/>
</dbReference>
<evidence type="ECO:0000256" key="3">
    <source>
        <dbReference type="ARBA" id="ARBA00012756"/>
    </source>
</evidence>
<dbReference type="PANTHER" id="PTHR23421">
    <property type="entry name" value="BETA-GALACTOSIDASE RELATED"/>
    <property type="match status" value="1"/>
</dbReference>
<evidence type="ECO:0000259" key="7">
    <source>
        <dbReference type="Pfam" id="PF01301"/>
    </source>
</evidence>
<reference evidence="9 10" key="2">
    <citation type="journal article" date="2017" name="Front. Plant Sci.">
        <title>Gene Classification and Mining of Molecular Markers Useful in Red Clover (Trifolium pratense) Breeding.</title>
        <authorList>
            <person name="Istvanek J."/>
            <person name="Dluhosova J."/>
            <person name="Dluhos P."/>
            <person name="Patkova L."/>
            <person name="Nedelnik J."/>
            <person name="Repkova J."/>
        </authorList>
    </citation>
    <scope>NUCLEOTIDE SEQUENCE [LARGE SCALE GENOMIC DNA]</scope>
    <source>
        <strain evidence="10">cv. Tatra</strain>
        <tissue evidence="9">Young leaves</tissue>
    </source>
</reference>
<dbReference type="EMBL" id="ASHM01039606">
    <property type="protein sequence ID" value="PNX81277.1"/>
    <property type="molecule type" value="Genomic_DNA"/>
</dbReference>
<organism evidence="9 10">
    <name type="scientific">Trifolium pratense</name>
    <name type="common">Red clover</name>
    <dbReference type="NCBI Taxonomy" id="57577"/>
    <lineage>
        <taxon>Eukaryota</taxon>
        <taxon>Viridiplantae</taxon>
        <taxon>Streptophyta</taxon>
        <taxon>Embryophyta</taxon>
        <taxon>Tracheophyta</taxon>
        <taxon>Spermatophyta</taxon>
        <taxon>Magnoliopsida</taxon>
        <taxon>eudicotyledons</taxon>
        <taxon>Gunneridae</taxon>
        <taxon>Pentapetalae</taxon>
        <taxon>rosids</taxon>
        <taxon>fabids</taxon>
        <taxon>Fabales</taxon>
        <taxon>Fabaceae</taxon>
        <taxon>Papilionoideae</taxon>
        <taxon>50 kb inversion clade</taxon>
        <taxon>NPAAA clade</taxon>
        <taxon>Hologalegina</taxon>
        <taxon>IRL clade</taxon>
        <taxon>Trifolieae</taxon>
        <taxon>Trifolium</taxon>
    </lineage>
</organism>
<keyword evidence="4" id="KW-0732">Signal</keyword>
<dbReference type="InterPro" id="IPR017853">
    <property type="entry name" value="GH"/>
</dbReference>
<evidence type="ECO:0000259" key="8">
    <source>
        <dbReference type="Pfam" id="PF17834"/>
    </source>
</evidence>